<dbReference type="KEGG" id="ock:EXM22_16810"/>
<keyword evidence="2" id="KW-1185">Reference proteome</keyword>
<gene>
    <name evidence="1" type="ORF">EXM22_16810</name>
</gene>
<dbReference type="OrthoDB" id="9855560at2"/>
<sequence length="70" mass="8037">MRKIMILEEKDFCGEPGDLSSLLAQTGEWDKQVDDIFLIQPYNTIQCLKSNTEYRGGCSVADFVKYILEE</sequence>
<proteinExistence type="predicted"/>
<dbReference type="EMBL" id="CP036150">
    <property type="protein sequence ID" value="QEN09559.1"/>
    <property type="molecule type" value="Genomic_DNA"/>
</dbReference>
<dbReference type="Proteomes" id="UP000324209">
    <property type="component" value="Chromosome"/>
</dbReference>
<name>A0A5C1QQQ7_9SPIO</name>
<reference evidence="1 2" key="1">
    <citation type="submission" date="2019-02" db="EMBL/GenBank/DDBJ databases">
        <title>Complete Genome Sequence and Methylome Analysis of free living Spirochaetas.</title>
        <authorList>
            <person name="Fomenkov A."/>
            <person name="Dubinina G."/>
            <person name="Leshcheva N."/>
            <person name="Mikheeva N."/>
            <person name="Grabovich M."/>
            <person name="Vincze T."/>
            <person name="Roberts R.J."/>
        </authorList>
    </citation>
    <scope>NUCLEOTIDE SEQUENCE [LARGE SCALE GENOMIC DNA]</scope>
    <source>
        <strain evidence="1 2">K2</strain>
    </source>
</reference>
<dbReference type="RefSeq" id="WP_149487633.1">
    <property type="nucleotide sequence ID" value="NZ_CP036150.1"/>
</dbReference>
<evidence type="ECO:0000313" key="2">
    <source>
        <dbReference type="Proteomes" id="UP000324209"/>
    </source>
</evidence>
<protein>
    <submittedName>
        <fullName evidence="1">Uncharacterized protein</fullName>
    </submittedName>
</protein>
<dbReference type="AlphaFoldDB" id="A0A5C1QQQ7"/>
<accession>A0A5C1QQQ7</accession>
<organism evidence="1 2">
    <name type="scientific">Oceanispirochaeta crateris</name>
    <dbReference type="NCBI Taxonomy" id="2518645"/>
    <lineage>
        <taxon>Bacteria</taxon>
        <taxon>Pseudomonadati</taxon>
        <taxon>Spirochaetota</taxon>
        <taxon>Spirochaetia</taxon>
        <taxon>Spirochaetales</taxon>
        <taxon>Spirochaetaceae</taxon>
        <taxon>Oceanispirochaeta</taxon>
    </lineage>
</organism>
<evidence type="ECO:0000313" key="1">
    <source>
        <dbReference type="EMBL" id="QEN09559.1"/>
    </source>
</evidence>